<sequence length="374" mass="42865">MPAVNVTDDTRIGWKPNPLERGSFELLYTCLATILACTFAVLHLNVPNPNDTFFRIFLRKFQWMLIAALGPEIVTGLAMGDFAASRRTEAMRALGSTNWTTTHSYFANMGGFIVYPVSGKPFPATTRILEWLIENGHMAAPTITLEQIRDRSKADVFSKGFACLQALWLVVDCVMRRVVYKLPISELELATCAFVLCMLITYICWWNKPKDVEAAEKIYLHGQLNIHEIRESLGMTIEEWDKRVNNQRIENYAWGVMRGGESTYIRVGWMVVGIIFNIIHCLAWNFSFPTREELWAWRLTSAFSAFAFVFALFVYIIVNWFKIWRGAPLWIWAIGPVTYVLARIGLIILMFTCLRSLPVGVYRKVNWADAVPHL</sequence>
<keyword evidence="2" id="KW-1185">Reference proteome</keyword>
<dbReference type="EMBL" id="ML208312">
    <property type="protein sequence ID" value="TFK70496.1"/>
    <property type="molecule type" value="Genomic_DNA"/>
</dbReference>
<reference evidence="1 2" key="1">
    <citation type="journal article" date="2019" name="Nat. Ecol. Evol.">
        <title>Megaphylogeny resolves global patterns of mushroom evolution.</title>
        <authorList>
            <person name="Varga T."/>
            <person name="Krizsan K."/>
            <person name="Foldi C."/>
            <person name="Dima B."/>
            <person name="Sanchez-Garcia M."/>
            <person name="Sanchez-Ramirez S."/>
            <person name="Szollosi G.J."/>
            <person name="Szarkandi J.G."/>
            <person name="Papp V."/>
            <person name="Albert L."/>
            <person name="Andreopoulos W."/>
            <person name="Angelini C."/>
            <person name="Antonin V."/>
            <person name="Barry K.W."/>
            <person name="Bougher N.L."/>
            <person name="Buchanan P."/>
            <person name="Buyck B."/>
            <person name="Bense V."/>
            <person name="Catcheside P."/>
            <person name="Chovatia M."/>
            <person name="Cooper J."/>
            <person name="Damon W."/>
            <person name="Desjardin D."/>
            <person name="Finy P."/>
            <person name="Geml J."/>
            <person name="Haridas S."/>
            <person name="Hughes K."/>
            <person name="Justo A."/>
            <person name="Karasinski D."/>
            <person name="Kautmanova I."/>
            <person name="Kiss B."/>
            <person name="Kocsube S."/>
            <person name="Kotiranta H."/>
            <person name="LaButti K.M."/>
            <person name="Lechner B.E."/>
            <person name="Liimatainen K."/>
            <person name="Lipzen A."/>
            <person name="Lukacs Z."/>
            <person name="Mihaltcheva S."/>
            <person name="Morgado L.N."/>
            <person name="Niskanen T."/>
            <person name="Noordeloos M.E."/>
            <person name="Ohm R.A."/>
            <person name="Ortiz-Santana B."/>
            <person name="Ovrebo C."/>
            <person name="Racz N."/>
            <person name="Riley R."/>
            <person name="Savchenko A."/>
            <person name="Shiryaev A."/>
            <person name="Soop K."/>
            <person name="Spirin V."/>
            <person name="Szebenyi C."/>
            <person name="Tomsovsky M."/>
            <person name="Tulloss R.E."/>
            <person name="Uehling J."/>
            <person name="Grigoriev I.V."/>
            <person name="Vagvolgyi C."/>
            <person name="Papp T."/>
            <person name="Martin F.M."/>
            <person name="Miettinen O."/>
            <person name="Hibbett D.S."/>
            <person name="Nagy L.G."/>
        </authorList>
    </citation>
    <scope>NUCLEOTIDE SEQUENCE [LARGE SCALE GENOMIC DNA]</scope>
    <source>
        <strain evidence="1 2">NL-1719</strain>
    </source>
</reference>
<accession>A0ACD3AY14</accession>
<organism evidence="1 2">
    <name type="scientific">Pluteus cervinus</name>
    <dbReference type="NCBI Taxonomy" id="181527"/>
    <lineage>
        <taxon>Eukaryota</taxon>
        <taxon>Fungi</taxon>
        <taxon>Dikarya</taxon>
        <taxon>Basidiomycota</taxon>
        <taxon>Agaricomycotina</taxon>
        <taxon>Agaricomycetes</taxon>
        <taxon>Agaricomycetidae</taxon>
        <taxon>Agaricales</taxon>
        <taxon>Pluteineae</taxon>
        <taxon>Pluteaceae</taxon>
        <taxon>Pluteus</taxon>
    </lineage>
</organism>
<gene>
    <name evidence="1" type="ORF">BDN72DRAFT_818699</name>
</gene>
<evidence type="ECO:0000313" key="2">
    <source>
        <dbReference type="Proteomes" id="UP000308600"/>
    </source>
</evidence>
<name>A0ACD3AY14_9AGAR</name>
<proteinExistence type="predicted"/>
<protein>
    <submittedName>
        <fullName evidence="1">Uncharacterized protein</fullName>
    </submittedName>
</protein>
<dbReference type="Proteomes" id="UP000308600">
    <property type="component" value="Unassembled WGS sequence"/>
</dbReference>
<evidence type="ECO:0000313" key="1">
    <source>
        <dbReference type="EMBL" id="TFK70496.1"/>
    </source>
</evidence>